<dbReference type="Pfam" id="PF04237">
    <property type="entry name" value="YjbR"/>
    <property type="match status" value="1"/>
</dbReference>
<proteinExistence type="predicted"/>
<dbReference type="EMBL" id="FODY01000022">
    <property type="protein sequence ID" value="SEP37805.1"/>
    <property type="molecule type" value="Genomic_DNA"/>
</dbReference>
<keyword evidence="2" id="KW-1185">Reference proteome</keyword>
<gene>
    <name evidence="1" type="ORF">SAMN04490178_12264</name>
</gene>
<dbReference type="GO" id="GO:0003677">
    <property type="term" value="F:DNA binding"/>
    <property type="evidence" value="ECO:0007669"/>
    <property type="project" value="UniProtKB-KW"/>
</dbReference>
<dbReference type="AlphaFoldDB" id="A0A1H8XD00"/>
<protein>
    <submittedName>
        <fullName evidence="1">Predicted DNA-binding protein, MmcQ/YjbR family</fullName>
    </submittedName>
</protein>
<evidence type="ECO:0000313" key="2">
    <source>
        <dbReference type="Proteomes" id="UP000198847"/>
    </source>
</evidence>
<dbReference type="InterPro" id="IPR007351">
    <property type="entry name" value="YjbR"/>
</dbReference>
<sequence>MTRKQLVFLCLKFSDVYEDYPFNKRQSGILWTTIRHKENKKIFALIFERDNQLYINVKCEPQYIEEIRELKKDVFPGFHMNKSHWNTVRINGDVSKEELAQMIEHSYSLTLKPKFLMESNKKRAELFC</sequence>
<dbReference type="InterPro" id="IPR038056">
    <property type="entry name" value="YjbR-like_sf"/>
</dbReference>
<dbReference type="PANTHER" id="PTHR35145">
    <property type="entry name" value="CYTOPLASMIC PROTEIN-RELATED"/>
    <property type="match status" value="1"/>
</dbReference>
<dbReference type="RefSeq" id="WP_091749727.1">
    <property type="nucleotide sequence ID" value="NZ_FODY01000022.1"/>
</dbReference>
<dbReference type="InterPro" id="IPR058532">
    <property type="entry name" value="YjbR/MT2646/Rv2570-like"/>
</dbReference>
<dbReference type="Gene3D" id="3.90.1150.30">
    <property type="match status" value="1"/>
</dbReference>
<evidence type="ECO:0000313" key="1">
    <source>
        <dbReference type="EMBL" id="SEP37805.1"/>
    </source>
</evidence>
<keyword evidence="1" id="KW-0238">DNA-binding</keyword>
<dbReference type="SUPFAM" id="SSF142906">
    <property type="entry name" value="YjbR-like"/>
    <property type="match status" value="1"/>
</dbReference>
<accession>A0A1H8XD00</accession>
<dbReference type="PANTHER" id="PTHR35145:SF1">
    <property type="entry name" value="CYTOPLASMIC PROTEIN"/>
    <property type="match status" value="1"/>
</dbReference>
<organism evidence="1 2">
    <name type="scientific">Propionispora vibrioides</name>
    <dbReference type="NCBI Taxonomy" id="112903"/>
    <lineage>
        <taxon>Bacteria</taxon>
        <taxon>Bacillati</taxon>
        <taxon>Bacillota</taxon>
        <taxon>Negativicutes</taxon>
        <taxon>Selenomonadales</taxon>
        <taxon>Sporomusaceae</taxon>
        <taxon>Propionispora</taxon>
    </lineage>
</organism>
<dbReference type="STRING" id="112903.SAMN04490178_12264"/>
<reference evidence="1 2" key="1">
    <citation type="submission" date="2016-10" db="EMBL/GenBank/DDBJ databases">
        <authorList>
            <person name="de Groot N.N."/>
        </authorList>
    </citation>
    <scope>NUCLEOTIDE SEQUENCE [LARGE SCALE GENOMIC DNA]</scope>
    <source>
        <strain evidence="1 2">DSM 13305</strain>
    </source>
</reference>
<dbReference type="OrthoDB" id="9789813at2"/>
<dbReference type="Proteomes" id="UP000198847">
    <property type="component" value="Unassembled WGS sequence"/>
</dbReference>
<name>A0A1H8XD00_9FIRM</name>